<keyword evidence="4" id="KW-1185">Reference proteome</keyword>
<dbReference type="AlphaFoldDB" id="A0A9N9VHA7"/>
<dbReference type="InterPro" id="IPR010730">
    <property type="entry name" value="HET"/>
</dbReference>
<sequence length="939" mass="104495">MEEMSDTGVENVPCHQCSDIDLDRVFRGGYKMPHKIIDLGPVPRDQLRSPCPLCRLAAEAIYRPFGNPELASFHETCGFCTPSRERGVAEPGNYQLVAEVVKPETKRDSMGHGKMARYKDAYLITNPVQQEAKFSKLEPQLAPQSMDGTKLAPGEFVALKVAKTEASDSGFIAYYGSIYPAFDLAEAMAPARSLSISSLDWDLLRSYLRDCYDCHNECSSPVPQLQIHGFHLIDCHSRQLVPAAQGAEYVALSYVWGAPEKNTHMDIPKIGGELLQAPLVIEDAMHAVRELGYRYLWVDRFCIQQSDSKSLREHLANMHSIYQGASFTIVAAAGSDSSFGLPGVSSRAREPQAEATINGCLLVSSVESFPGILSCKWKSRAWTYQEELFSNRQLIFTSHQVSFHCLQSEHCEVYTSPVITPPGELNQTVNRTCSIWEHIEQYSKRDLTYDSDSLNGLRATINFFIESAKEPVGSLWGIPFSEAIASLDHDDPSRRPATSSMTARLSRARFASASAVFGYSLTWKFLPHENQILRRRTGFPTWSWTSCVGQVEYPQLPWFTSAQPLIPDPELDIAVLGQDGCCMPISAYFDSSLEPSRYLHVKAWSVRDALTFNLAEGIALLDLGDTDNELKGFLQLDSIPTSDHGDVFEILSQSQNSQKRWEAIITYVSLGGVPSVLILAIVEDAQYPDKTVHERIGCIRNLHLIWKPKASRRAARALGKKRQSPRPTMRWAAEIIEEQEEDKRISDAKWINFMEANSLRQREAQPETRPITDLTKGVTGEVDGSEEAAFVKDMRAGLEESEQCQQGAMSEEAQRENVMGKVQLGETDEKPTSSISAEVGADNSTSDHDETSKPESVATKTVDAQEKHLDETDDGDTSDSSSGDSYDMGDDFVNSLIFQGREKACFPRIPMAICLCSNFVFNLFTVAEAIMLVVESLLR</sequence>
<comment type="caution">
    <text evidence="3">The sequence shown here is derived from an EMBL/GenBank/DDBJ whole genome shotgun (WGS) entry which is preliminary data.</text>
</comment>
<proteinExistence type="predicted"/>
<name>A0A9N9VHA7_9HYPO</name>
<protein>
    <recommendedName>
        <fullName evidence="2">Heterokaryon incompatibility domain-containing protein</fullName>
    </recommendedName>
</protein>
<dbReference type="PANTHER" id="PTHR33112">
    <property type="entry name" value="DOMAIN PROTEIN, PUTATIVE-RELATED"/>
    <property type="match status" value="1"/>
</dbReference>
<feature type="region of interest" description="Disordered" evidence="1">
    <location>
        <begin position="797"/>
        <end position="816"/>
    </location>
</feature>
<gene>
    <name evidence="3" type="ORF">CRHIZ90672A_00010971</name>
</gene>
<feature type="region of interest" description="Disordered" evidence="1">
    <location>
        <begin position="825"/>
        <end position="886"/>
    </location>
</feature>
<dbReference type="EMBL" id="CABFNQ020000692">
    <property type="protein sequence ID" value="CAH0023527.1"/>
    <property type="molecule type" value="Genomic_DNA"/>
</dbReference>
<reference evidence="3" key="1">
    <citation type="submission" date="2021-10" db="EMBL/GenBank/DDBJ databases">
        <authorList>
            <person name="Piombo E."/>
        </authorList>
    </citation>
    <scope>NUCLEOTIDE SEQUENCE</scope>
</reference>
<organism evidence="3 4">
    <name type="scientific">Clonostachys rhizophaga</name>
    <dbReference type="NCBI Taxonomy" id="160324"/>
    <lineage>
        <taxon>Eukaryota</taxon>
        <taxon>Fungi</taxon>
        <taxon>Dikarya</taxon>
        <taxon>Ascomycota</taxon>
        <taxon>Pezizomycotina</taxon>
        <taxon>Sordariomycetes</taxon>
        <taxon>Hypocreomycetidae</taxon>
        <taxon>Hypocreales</taxon>
        <taxon>Bionectriaceae</taxon>
        <taxon>Clonostachys</taxon>
    </lineage>
</organism>
<dbReference type="Pfam" id="PF06985">
    <property type="entry name" value="HET"/>
    <property type="match status" value="1"/>
</dbReference>
<dbReference type="Proteomes" id="UP000696573">
    <property type="component" value="Unassembled WGS sequence"/>
</dbReference>
<accession>A0A9N9VHA7</accession>
<evidence type="ECO:0000256" key="1">
    <source>
        <dbReference type="SAM" id="MobiDB-lite"/>
    </source>
</evidence>
<evidence type="ECO:0000259" key="2">
    <source>
        <dbReference type="Pfam" id="PF06985"/>
    </source>
</evidence>
<dbReference type="OrthoDB" id="5428863at2759"/>
<feature type="domain" description="Heterokaryon incompatibility" evidence="2">
    <location>
        <begin position="249"/>
        <end position="386"/>
    </location>
</feature>
<dbReference type="PANTHER" id="PTHR33112:SF1">
    <property type="entry name" value="HETEROKARYON INCOMPATIBILITY DOMAIN-CONTAINING PROTEIN"/>
    <property type="match status" value="1"/>
</dbReference>
<evidence type="ECO:0000313" key="4">
    <source>
        <dbReference type="Proteomes" id="UP000696573"/>
    </source>
</evidence>
<evidence type="ECO:0000313" key="3">
    <source>
        <dbReference type="EMBL" id="CAH0023527.1"/>
    </source>
</evidence>